<dbReference type="Proteomes" id="UP001501442">
    <property type="component" value="Unassembled WGS sequence"/>
</dbReference>
<accession>A0ABP8U8N4</accession>
<dbReference type="RefSeq" id="WP_345430225.1">
    <property type="nucleotide sequence ID" value="NZ_BAABHK010000002.1"/>
</dbReference>
<evidence type="ECO:0000313" key="2">
    <source>
        <dbReference type="EMBL" id="GAA4623199.1"/>
    </source>
</evidence>
<keyword evidence="3" id="KW-1185">Reference proteome</keyword>
<gene>
    <name evidence="2" type="ORF">GCM10023196_018440</name>
</gene>
<evidence type="ECO:0000313" key="3">
    <source>
        <dbReference type="Proteomes" id="UP001501442"/>
    </source>
</evidence>
<feature type="chain" id="PRO_5046617947" evidence="1">
    <location>
        <begin position="29"/>
        <end position="109"/>
    </location>
</feature>
<evidence type="ECO:0000256" key="1">
    <source>
        <dbReference type="SAM" id="SignalP"/>
    </source>
</evidence>
<sequence>MITRVPLAGLAMAAAMVGAGVSPAVATAAQPPLPGYRCHLLHPHGDGAWMGQHNCFPFHGAPHRGPIVGAFTITGHHEGAEKTVTCRAHEGQHSGFAEIPVWVRGFHCE</sequence>
<reference evidence="3" key="1">
    <citation type="journal article" date="2019" name="Int. J. Syst. Evol. Microbiol.">
        <title>The Global Catalogue of Microorganisms (GCM) 10K type strain sequencing project: providing services to taxonomists for standard genome sequencing and annotation.</title>
        <authorList>
            <consortium name="The Broad Institute Genomics Platform"/>
            <consortium name="The Broad Institute Genome Sequencing Center for Infectious Disease"/>
            <person name="Wu L."/>
            <person name="Ma J."/>
        </authorList>
    </citation>
    <scope>NUCLEOTIDE SEQUENCE [LARGE SCALE GENOMIC DNA]</scope>
    <source>
        <strain evidence="3">JCM 17939</strain>
    </source>
</reference>
<proteinExistence type="predicted"/>
<name>A0ABP8U8N4_9ACTN</name>
<comment type="caution">
    <text evidence="2">The sequence shown here is derived from an EMBL/GenBank/DDBJ whole genome shotgun (WGS) entry which is preliminary data.</text>
</comment>
<feature type="signal peptide" evidence="1">
    <location>
        <begin position="1"/>
        <end position="28"/>
    </location>
</feature>
<dbReference type="EMBL" id="BAABHK010000002">
    <property type="protein sequence ID" value="GAA4623199.1"/>
    <property type="molecule type" value="Genomic_DNA"/>
</dbReference>
<organism evidence="2 3">
    <name type="scientific">Actinoallomurus vinaceus</name>
    <dbReference type="NCBI Taxonomy" id="1080074"/>
    <lineage>
        <taxon>Bacteria</taxon>
        <taxon>Bacillati</taxon>
        <taxon>Actinomycetota</taxon>
        <taxon>Actinomycetes</taxon>
        <taxon>Streptosporangiales</taxon>
        <taxon>Thermomonosporaceae</taxon>
        <taxon>Actinoallomurus</taxon>
    </lineage>
</organism>
<protein>
    <submittedName>
        <fullName evidence="2">Uncharacterized protein</fullName>
    </submittedName>
</protein>
<keyword evidence="1" id="KW-0732">Signal</keyword>